<protein>
    <submittedName>
        <fullName evidence="1">Uncharacterized protein</fullName>
    </submittedName>
</protein>
<sequence>MAYIDSKKLKEEIKNAFVDENQEGIEGITAIGINGGLNMVLQIIERMEK</sequence>
<name>A0A0E3U2R6_9CAUD</name>
<proteinExistence type="predicted"/>
<dbReference type="EMBL" id="KR131711">
    <property type="protein sequence ID" value="AKC57610.1"/>
    <property type="molecule type" value="Genomic_DNA"/>
</dbReference>
<reference evidence="1" key="1">
    <citation type="submission" date="2015-04" db="EMBL/GenBank/DDBJ databases">
        <title>The Genome Sequence of Fusobacterium phage Funu2.</title>
        <authorList>
            <consortium name="The Broad Institute Genomics Platform"/>
            <person name="Earl A."/>
            <person name="Allen-Vercoe E."/>
            <person name="Daigneault M."/>
            <person name="Young S."/>
            <person name="Zeng Q."/>
            <person name="Gargeya S."/>
            <person name="Fitzgerald M."/>
            <person name="Abouelleil A."/>
            <person name="Alvarado L."/>
            <person name="Chapman S."/>
            <person name="Gainer-Dewar J."/>
            <person name="Goldberg J."/>
            <person name="Griggs A."/>
            <person name="Gujja S."/>
            <person name="Hansen M."/>
            <person name="Howarth C."/>
            <person name="Imamovic A."/>
            <person name="Ireland A."/>
            <person name="Larimer J."/>
            <person name="McCowan C."/>
            <person name="Murphy C."/>
            <person name="Pearson M."/>
            <person name="Poon T."/>
            <person name="Priest M."/>
            <person name="Roberts A."/>
            <person name="Saif S."/>
            <person name="Shea T."/>
            <person name="Sykes S."/>
            <person name="Wortman J."/>
            <person name="Nusbaum C."/>
            <person name="Birren B."/>
        </authorList>
    </citation>
    <scope>NUCLEOTIDE SEQUENCE</scope>
</reference>
<accession>A0A0E3U2R6</accession>
<organism evidence="1">
    <name type="scientific">Fusobacterium phage Funu2</name>
    <dbReference type="NCBI Taxonomy" id="1640978"/>
    <lineage>
        <taxon>Viruses</taxon>
        <taxon>Duplodnaviria</taxon>
        <taxon>Heunggongvirae</taxon>
        <taxon>Uroviricota</taxon>
        <taxon>Caudoviricetes</taxon>
    </lineage>
</organism>
<evidence type="ECO:0000313" key="1">
    <source>
        <dbReference type="EMBL" id="AKC57610.1"/>
    </source>
</evidence>
<gene>
    <name evidence="1" type="ORF">HMPREF1994_00051</name>
</gene>